<dbReference type="AlphaFoldDB" id="A0A6C0M2V7"/>
<dbReference type="PANTHER" id="PTHR44167:SF25">
    <property type="entry name" value="PROTEIN KINASE DOMAIN CONTAINING PROTEIN"/>
    <property type="match status" value="1"/>
</dbReference>
<evidence type="ECO:0000313" key="3">
    <source>
        <dbReference type="EMBL" id="QHU36341.1"/>
    </source>
</evidence>
<proteinExistence type="predicted"/>
<dbReference type="Gene3D" id="1.10.510.10">
    <property type="entry name" value="Transferase(Phosphotransferase) domain 1"/>
    <property type="match status" value="1"/>
</dbReference>
<dbReference type="PROSITE" id="PS00108">
    <property type="entry name" value="PROTEIN_KINASE_ST"/>
    <property type="match status" value="1"/>
</dbReference>
<name>A0A6C0M2V7_9ZZZZ</name>
<dbReference type="EMBL" id="MN740635">
    <property type="protein sequence ID" value="QHU36341.1"/>
    <property type="molecule type" value="Genomic_DNA"/>
</dbReference>
<evidence type="ECO:0000256" key="1">
    <source>
        <dbReference type="SAM" id="MobiDB-lite"/>
    </source>
</evidence>
<dbReference type="InterPro" id="IPR011009">
    <property type="entry name" value="Kinase-like_dom_sf"/>
</dbReference>
<organism evidence="3">
    <name type="scientific">viral metagenome</name>
    <dbReference type="NCBI Taxonomy" id="1070528"/>
    <lineage>
        <taxon>unclassified sequences</taxon>
        <taxon>metagenomes</taxon>
        <taxon>organismal metagenomes</taxon>
    </lineage>
</organism>
<dbReference type="PANTHER" id="PTHR44167">
    <property type="entry name" value="OVARIAN-SPECIFIC SERINE/THREONINE-PROTEIN KINASE LOK-RELATED"/>
    <property type="match status" value="1"/>
</dbReference>
<dbReference type="SMART" id="SM00220">
    <property type="entry name" value="S_TKc"/>
    <property type="match status" value="1"/>
</dbReference>
<dbReference type="GO" id="GO:0004674">
    <property type="term" value="F:protein serine/threonine kinase activity"/>
    <property type="evidence" value="ECO:0007669"/>
    <property type="project" value="TreeGrafter"/>
</dbReference>
<dbReference type="SUPFAM" id="SSF56112">
    <property type="entry name" value="Protein kinase-like (PK-like)"/>
    <property type="match status" value="1"/>
</dbReference>
<dbReference type="GO" id="GO:0005737">
    <property type="term" value="C:cytoplasm"/>
    <property type="evidence" value="ECO:0007669"/>
    <property type="project" value="TreeGrafter"/>
</dbReference>
<dbReference type="GO" id="GO:0005524">
    <property type="term" value="F:ATP binding"/>
    <property type="evidence" value="ECO:0007669"/>
    <property type="project" value="InterPro"/>
</dbReference>
<protein>
    <recommendedName>
        <fullName evidence="2">Protein kinase domain-containing protein</fullName>
    </recommendedName>
</protein>
<dbReference type="GO" id="GO:0044773">
    <property type="term" value="P:mitotic DNA damage checkpoint signaling"/>
    <property type="evidence" value="ECO:0007669"/>
    <property type="project" value="TreeGrafter"/>
</dbReference>
<evidence type="ECO:0000259" key="2">
    <source>
        <dbReference type="PROSITE" id="PS50011"/>
    </source>
</evidence>
<reference evidence="3" key="1">
    <citation type="journal article" date="2020" name="Nature">
        <title>Giant virus diversity and host interactions through global metagenomics.</title>
        <authorList>
            <person name="Schulz F."/>
            <person name="Roux S."/>
            <person name="Paez-Espino D."/>
            <person name="Jungbluth S."/>
            <person name="Walsh D.A."/>
            <person name="Denef V.J."/>
            <person name="McMahon K.D."/>
            <person name="Konstantinidis K.T."/>
            <person name="Eloe-Fadrosh E.A."/>
            <person name="Kyrpides N.C."/>
            <person name="Woyke T."/>
        </authorList>
    </citation>
    <scope>NUCLEOTIDE SEQUENCE</scope>
    <source>
        <strain evidence="3">GVMAG-S-1035124-57</strain>
    </source>
</reference>
<dbReference type="PROSITE" id="PS50011">
    <property type="entry name" value="PROTEIN_KINASE_DOM"/>
    <property type="match status" value="1"/>
</dbReference>
<dbReference type="GO" id="GO:0005634">
    <property type="term" value="C:nucleus"/>
    <property type="evidence" value="ECO:0007669"/>
    <property type="project" value="TreeGrafter"/>
</dbReference>
<feature type="domain" description="Protein kinase" evidence="2">
    <location>
        <begin position="140"/>
        <end position="450"/>
    </location>
</feature>
<feature type="compositionally biased region" description="Basic and acidic residues" evidence="1">
    <location>
        <begin position="282"/>
        <end position="300"/>
    </location>
</feature>
<dbReference type="Pfam" id="PF00069">
    <property type="entry name" value="Pkinase"/>
    <property type="match status" value="1"/>
</dbReference>
<sequence length="450" mass="51306">MRKSHDDDQAPEVPAPEVTEVPEVTAPEVKASEVTAPEVPDQQLITPLTLADAAFTYEPCDAAAIQQWKTADKSDIRRLIAIIGQLYFFSECSKRCMRSYELHKDDIPKYIAKIRRRPHLHIYTDHIDVHDNTTMFYMYRRLKTMIGMFHINDFMVRVEHAFDNSQIIAEHFVVQRLLALAHAPGGGIDAEHHIVLPVCVQLNNIDKIPESARTMFHHISYSIQPVVAHSHTLDTWFRRYKPSTALIVKLCGQMARALHHLHVHDIVHGDIKPTNTLVCVRRSDDNHSNDDHNNDKRSDSDSGSDNRSYCDATNSNPVLYVIDYGMSGLHNESEGTGGTKPFCAPETGNGCNSAADIDSYKWVANRKENDMWSFGLMFFTMVTLRKCVFYKKDYPTGFFDANGHVSASYIETVAHEPLRSLFRRTLCPDETRLTAREFLDEINQINQEMQ</sequence>
<dbReference type="InterPro" id="IPR008271">
    <property type="entry name" value="Ser/Thr_kinase_AS"/>
</dbReference>
<feature type="region of interest" description="Disordered" evidence="1">
    <location>
        <begin position="282"/>
        <end position="310"/>
    </location>
</feature>
<dbReference type="InterPro" id="IPR000719">
    <property type="entry name" value="Prot_kinase_dom"/>
</dbReference>
<accession>A0A6C0M2V7</accession>
<feature type="region of interest" description="Disordered" evidence="1">
    <location>
        <begin position="1"/>
        <end position="25"/>
    </location>
</feature>
<feature type="compositionally biased region" description="Low complexity" evidence="1">
    <location>
        <begin position="11"/>
        <end position="25"/>
    </location>
</feature>